<dbReference type="Proteomes" id="UP001501337">
    <property type="component" value="Unassembled WGS sequence"/>
</dbReference>
<sequence length="1067" mass="119698">MLLPRISLLGLLLLVVSSAQANETNPAIPGPYDSAGTESNRAYTGADSEVIDPFAGALQLMYSDLAVPSAGDINISPVRTYSPFDATEGYGVGRKFRARTLNGVGWDMHYGRVWGYGEFDDACRSETIHVGRNPVFELPDGSRKVLANAAPGIGYDYITKDHWKASCIQTTRVENGTTHIDLGLQITSSSGVIYTVDRLLPVSNGGSQPMALHVTRIEDRNGNWAQFNYAPATNPFGILESIETSHGATLTFQYINKNAGNAHLTGYTFNNRSYTFEYTDVPGHGGAYQHLYRVNGPEGLSWTYDYYGDASVYSGLVRSVTNPYGGVTTYEYQQVRFMSDLQQPGLAILHKDTSGPNVVPGRWTYEFTPGAPYDTTRITSPSDIKVYRHYSMRGATTGNIWKIGLLRSLEHRDLDDNLMRTDSYSSWGTIHISSQNDYRPQLGALDIDFAKAVLLAKEVEQNGRVYTTTYGDYNQYGAVGTVVETGESTRTTVTNYVHNTEKWILNQLETHQVRAVDDGRIFPLTRRFYDESGNLDRQAANTDHFTHYTYHSDGNLHTVRDPRGYITTYSDYKFGIARSVALPESIHVSAVVNAYGEISEKTNGEGDITTLHYDGLGRLVNEVFPEGSPRTHEYNFAARRKVISQGPNQTIEQMDGAGNILWRAQVDTLTGETIRQDFTMDASGRIVFESLANDPSRGSRITFDGLGRTETLTQAGDRQQRWDYLPENKVAVTDARGHITTSTYISFGDPSETRLTRIESPDGGITRVKLNDFGQLMEVNQSDLRSGRRFHYWYNTLIAEEIIGENITWYNRDANGNLLDKQTYRYPPTNNNINLDYFLNGGYTTSFIIRDIDSTKAHLETLVREGPMQLFTYDGNNLVVKKEIGYTVHGSLYREQVEDFTYDDNGNLTRVENKNAVRTLGYNRNNLLTSESLTVADRTFALTYERNDLGFVDRLIYPSQNTIDYAPNSFGWPTKVGDIVDAVSYHPSGSISGIDFTNGVSLTRTYKPENQHVDEEILSDHSSSFIHRQFAYDKNSNVEYILDKLDSTQDYGLGYDSMDRLTEAFWL</sequence>
<feature type="chain" id="PRO_5046688868" description="YD repeat-containing protein" evidence="1">
    <location>
        <begin position="22"/>
        <end position="1067"/>
    </location>
</feature>
<dbReference type="InterPro" id="IPR050708">
    <property type="entry name" value="T6SS_VgrG/RHS"/>
</dbReference>
<evidence type="ECO:0008006" key="4">
    <source>
        <dbReference type="Google" id="ProtNLM"/>
    </source>
</evidence>
<dbReference type="PANTHER" id="PTHR32305">
    <property type="match status" value="1"/>
</dbReference>
<gene>
    <name evidence="2" type="ORF">GCM10022278_11340</name>
</gene>
<dbReference type="EMBL" id="BAABBO010000006">
    <property type="protein sequence ID" value="GAA3954365.1"/>
    <property type="molecule type" value="Genomic_DNA"/>
</dbReference>
<evidence type="ECO:0000256" key="1">
    <source>
        <dbReference type="SAM" id="SignalP"/>
    </source>
</evidence>
<keyword evidence="1" id="KW-0732">Signal</keyword>
<keyword evidence="3" id="KW-1185">Reference proteome</keyword>
<feature type="signal peptide" evidence="1">
    <location>
        <begin position="1"/>
        <end position="21"/>
    </location>
</feature>
<evidence type="ECO:0000313" key="2">
    <source>
        <dbReference type="EMBL" id="GAA3954365.1"/>
    </source>
</evidence>
<reference evidence="3" key="1">
    <citation type="journal article" date="2019" name="Int. J. Syst. Evol. Microbiol.">
        <title>The Global Catalogue of Microorganisms (GCM) 10K type strain sequencing project: providing services to taxonomists for standard genome sequencing and annotation.</title>
        <authorList>
            <consortium name="The Broad Institute Genomics Platform"/>
            <consortium name="The Broad Institute Genome Sequencing Center for Infectious Disease"/>
            <person name="Wu L."/>
            <person name="Ma J."/>
        </authorList>
    </citation>
    <scope>NUCLEOTIDE SEQUENCE [LARGE SCALE GENOMIC DNA]</scope>
    <source>
        <strain evidence="3">JCM 17555</strain>
    </source>
</reference>
<accession>A0ABP7NUJ2</accession>
<protein>
    <recommendedName>
        <fullName evidence="4">YD repeat-containing protein</fullName>
    </recommendedName>
</protein>
<dbReference type="PANTHER" id="PTHR32305:SF15">
    <property type="entry name" value="PROTEIN RHSA-RELATED"/>
    <property type="match status" value="1"/>
</dbReference>
<evidence type="ECO:0000313" key="3">
    <source>
        <dbReference type="Proteomes" id="UP001501337"/>
    </source>
</evidence>
<comment type="caution">
    <text evidence="2">The sequence shown here is derived from an EMBL/GenBank/DDBJ whole genome shotgun (WGS) entry which is preliminary data.</text>
</comment>
<organism evidence="2 3">
    <name type="scientific">Allohahella marinimesophila</name>
    <dbReference type="NCBI Taxonomy" id="1054972"/>
    <lineage>
        <taxon>Bacteria</taxon>
        <taxon>Pseudomonadati</taxon>
        <taxon>Pseudomonadota</taxon>
        <taxon>Gammaproteobacteria</taxon>
        <taxon>Oceanospirillales</taxon>
        <taxon>Hahellaceae</taxon>
        <taxon>Allohahella</taxon>
    </lineage>
</organism>
<name>A0ABP7NUJ2_9GAMM</name>
<proteinExistence type="predicted"/>
<dbReference type="Gene3D" id="2.180.10.10">
    <property type="entry name" value="RHS repeat-associated core"/>
    <property type="match status" value="1"/>
</dbReference>